<protein>
    <recommendedName>
        <fullName evidence="2">DUF58 domain-containing protein</fullName>
    </recommendedName>
</protein>
<sequence>MLRPSFAFKLAGRLGSSRKLWAVLSVLLGSLGFLLFQGGKLALMLFVIIFILSVYLLLGQWSGIKRTKGIRTLKHNEFGTTIEAGSTLEVTIQLQIPGFWPMPYLFVKDRLVHKSGRELTFEATVVPDWKRRAQWEYKTPAMRRGHYVFGTTECVTEDVFGLFKHKGELELPQSISVLPQTVPIREWQQFHQMVKGTNHQSSTTRAARETTQINGVREYIYGDRLSRIHWNATAKTGTWKSKEFERESLPKTYLFLDRSLRSYQDPDPFELAVSAAASMFQYGAHRGLALGLISCGADDKYFEPRPGQAQYHAVMQHLIDVEADGVYGARQVLMEKIHMLAPGSFIKLISPVSGDGMLELLVWLKQQQMKPCHLWVNPDAARREAWVKQLKSRGIVCYAVQHLSELPFQLGGGR</sequence>
<name>A0A0U2W428_9BACL</name>
<feature type="domain" description="DUF58" evidence="2">
    <location>
        <begin position="216"/>
        <end position="324"/>
    </location>
</feature>
<dbReference type="RefSeq" id="WP_201023590.1">
    <property type="nucleotide sequence ID" value="NZ_CP013652.1"/>
</dbReference>
<evidence type="ECO:0000259" key="2">
    <source>
        <dbReference type="Pfam" id="PF01882"/>
    </source>
</evidence>
<evidence type="ECO:0000256" key="1">
    <source>
        <dbReference type="SAM" id="Phobius"/>
    </source>
</evidence>
<dbReference type="Proteomes" id="UP000061660">
    <property type="component" value="Chromosome"/>
</dbReference>
<accession>A0A0U2W428</accession>
<dbReference type="InterPro" id="IPR002881">
    <property type="entry name" value="DUF58"/>
</dbReference>
<dbReference type="KEGG" id="pnp:IJ22_08640"/>
<keyword evidence="4" id="KW-1185">Reference proteome</keyword>
<dbReference type="PANTHER" id="PTHR34351">
    <property type="entry name" value="SLR1927 PROTEIN-RELATED"/>
    <property type="match status" value="1"/>
</dbReference>
<dbReference type="EMBL" id="CP013652">
    <property type="protein sequence ID" value="ALS21246.1"/>
    <property type="molecule type" value="Genomic_DNA"/>
</dbReference>
<dbReference type="PATRIC" id="fig|162209.4.peg.923"/>
<organism evidence="3 4">
    <name type="scientific">Paenibacillus naphthalenovorans</name>
    <dbReference type="NCBI Taxonomy" id="162209"/>
    <lineage>
        <taxon>Bacteria</taxon>
        <taxon>Bacillati</taxon>
        <taxon>Bacillota</taxon>
        <taxon>Bacilli</taxon>
        <taxon>Bacillales</taxon>
        <taxon>Paenibacillaceae</taxon>
        <taxon>Paenibacillus</taxon>
    </lineage>
</organism>
<keyword evidence="1" id="KW-0812">Transmembrane</keyword>
<dbReference type="PANTHER" id="PTHR34351:SF2">
    <property type="entry name" value="DUF58 DOMAIN-CONTAINING PROTEIN"/>
    <property type="match status" value="1"/>
</dbReference>
<feature type="transmembrane region" description="Helical" evidence="1">
    <location>
        <begin position="20"/>
        <end position="36"/>
    </location>
</feature>
<reference evidence="4" key="1">
    <citation type="submission" date="2015-12" db="EMBL/GenBank/DDBJ databases">
        <title>Complete genome sequences of two moderately thermophilic Paenibacillus species.</title>
        <authorList>
            <person name="Butler R.III."/>
            <person name="Wang J."/>
            <person name="Stark B.C."/>
            <person name="Pombert J.-F."/>
        </authorList>
    </citation>
    <scope>NUCLEOTIDE SEQUENCE [LARGE SCALE GENOMIC DNA]</scope>
    <source>
        <strain evidence="4">32O-Y</strain>
    </source>
</reference>
<reference evidence="3 4" key="2">
    <citation type="journal article" date="2016" name="Genome Announc.">
        <title>Complete Genome Sequences of Two Interactive Moderate Thermophiles, Paenibacillus napthalenovorans 32O-Y and Paenibacillus sp. 32O-W.</title>
        <authorList>
            <person name="Butler R.R.III."/>
            <person name="Wang J."/>
            <person name="Stark B.C."/>
            <person name="Pombert J.F."/>
        </authorList>
    </citation>
    <scope>NUCLEOTIDE SEQUENCE [LARGE SCALE GENOMIC DNA]</scope>
    <source>
        <strain evidence="3 4">32O-Y</strain>
    </source>
</reference>
<dbReference type="AlphaFoldDB" id="A0A0U2W428"/>
<proteinExistence type="predicted"/>
<feature type="transmembrane region" description="Helical" evidence="1">
    <location>
        <begin position="42"/>
        <end position="64"/>
    </location>
</feature>
<keyword evidence="1" id="KW-1133">Transmembrane helix</keyword>
<evidence type="ECO:0000313" key="3">
    <source>
        <dbReference type="EMBL" id="ALS21246.1"/>
    </source>
</evidence>
<dbReference type="Pfam" id="PF01882">
    <property type="entry name" value="DUF58"/>
    <property type="match status" value="1"/>
</dbReference>
<gene>
    <name evidence="3" type="ORF">IJ22_08640</name>
</gene>
<keyword evidence="1" id="KW-0472">Membrane</keyword>
<evidence type="ECO:0000313" key="4">
    <source>
        <dbReference type="Proteomes" id="UP000061660"/>
    </source>
</evidence>
<dbReference type="STRING" id="162209.IJ22_08640"/>